<evidence type="ECO:0000256" key="6">
    <source>
        <dbReference type="SAM" id="Coils"/>
    </source>
</evidence>
<feature type="domain" description="Protein kinase" evidence="7">
    <location>
        <begin position="490"/>
        <end position="747"/>
    </location>
</feature>
<dbReference type="SMART" id="SM00504">
    <property type="entry name" value="Ubox"/>
    <property type="match status" value="1"/>
</dbReference>
<dbReference type="Proteomes" id="UP001327560">
    <property type="component" value="Chromosome 7"/>
</dbReference>
<dbReference type="InterPro" id="IPR001245">
    <property type="entry name" value="Ser-Thr/Tyr_kinase_cat_dom"/>
</dbReference>
<dbReference type="InterPro" id="IPR013083">
    <property type="entry name" value="Znf_RING/FYVE/PHD"/>
</dbReference>
<organism evidence="9 10">
    <name type="scientific">Canna indica</name>
    <name type="common">Indian-shot</name>
    <dbReference type="NCBI Taxonomy" id="4628"/>
    <lineage>
        <taxon>Eukaryota</taxon>
        <taxon>Viridiplantae</taxon>
        <taxon>Streptophyta</taxon>
        <taxon>Embryophyta</taxon>
        <taxon>Tracheophyta</taxon>
        <taxon>Spermatophyta</taxon>
        <taxon>Magnoliopsida</taxon>
        <taxon>Liliopsida</taxon>
        <taxon>Zingiberales</taxon>
        <taxon>Cannaceae</taxon>
        <taxon>Canna</taxon>
    </lineage>
</organism>
<protein>
    <recommendedName>
        <fullName evidence="3">RING-type E3 ubiquitin transferase</fullName>
        <ecNumber evidence="3">2.3.2.27</ecNumber>
    </recommendedName>
</protein>
<evidence type="ECO:0000259" key="8">
    <source>
        <dbReference type="PROSITE" id="PS51698"/>
    </source>
</evidence>
<dbReference type="PANTHER" id="PTHR45647">
    <property type="entry name" value="OS02G0152300 PROTEIN"/>
    <property type="match status" value="1"/>
</dbReference>
<dbReference type="PROSITE" id="PS50011">
    <property type="entry name" value="PROTEIN_KINASE_DOM"/>
    <property type="match status" value="1"/>
</dbReference>
<dbReference type="PROSITE" id="PS51698">
    <property type="entry name" value="U_BOX"/>
    <property type="match status" value="1"/>
</dbReference>
<dbReference type="AlphaFoldDB" id="A0AAQ3L0S9"/>
<evidence type="ECO:0000313" key="9">
    <source>
        <dbReference type="EMBL" id="WOL14897.1"/>
    </source>
</evidence>
<evidence type="ECO:0000256" key="3">
    <source>
        <dbReference type="ARBA" id="ARBA00012483"/>
    </source>
</evidence>
<feature type="coiled-coil region" evidence="6">
    <location>
        <begin position="333"/>
        <end position="381"/>
    </location>
</feature>
<dbReference type="PANTHER" id="PTHR45647:SF43">
    <property type="entry name" value="OS10G0100500 PROTEIN"/>
    <property type="match status" value="1"/>
</dbReference>
<dbReference type="EC" id="2.3.2.27" evidence="3"/>
<keyword evidence="5" id="KW-0833">Ubl conjugation pathway</keyword>
<dbReference type="Gene3D" id="3.30.200.20">
    <property type="entry name" value="Phosphorylase Kinase, domain 1"/>
    <property type="match status" value="1"/>
</dbReference>
<dbReference type="SUPFAM" id="SSF56112">
    <property type="entry name" value="Protein kinase-like (PK-like)"/>
    <property type="match status" value="1"/>
</dbReference>
<dbReference type="InterPro" id="IPR003613">
    <property type="entry name" value="Ubox_domain"/>
</dbReference>
<accession>A0AAQ3L0S9</accession>
<proteinExistence type="predicted"/>
<evidence type="ECO:0000256" key="5">
    <source>
        <dbReference type="ARBA" id="ARBA00022786"/>
    </source>
</evidence>
<dbReference type="Pfam" id="PF04564">
    <property type="entry name" value="U-box"/>
    <property type="match status" value="1"/>
</dbReference>
<reference evidence="9 10" key="1">
    <citation type="submission" date="2023-10" db="EMBL/GenBank/DDBJ databases">
        <title>Chromosome-scale genome assembly provides insights into flower coloration mechanisms of Canna indica.</title>
        <authorList>
            <person name="Li C."/>
        </authorList>
    </citation>
    <scope>NUCLEOTIDE SEQUENCE [LARGE SCALE GENOMIC DNA]</scope>
    <source>
        <tissue evidence="9">Flower</tissue>
    </source>
</reference>
<keyword evidence="4" id="KW-0808">Transferase</keyword>
<dbReference type="Gene3D" id="1.10.510.10">
    <property type="entry name" value="Transferase(Phosphotransferase) domain 1"/>
    <property type="match status" value="1"/>
</dbReference>
<dbReference type="CDD" id="cd16655">
    <property type="entry name" value="RING-Ubox_WDSUB1-like"/>
    <property type="match status" value="1"/>
</dbReference>
<feature type="domain" description="U-box" evidence="8">
    <location>
        <begin position="761"/>
        <end position="832"/>
    </location>
</feature>
<evidence type="ECO:0000259" key="7">
    <source>
        <dbReference type="PROSITE" id="PS50011"/>
    </source>
</evidence>
<evidence type="ECO:0000256" key="4">
    <source>
        <dbReference type="ARBA" id="ARBA00022679"/>
    </source>
</evidence>
<name>A0AAQ3L0S9_9LILI</name>
<dbReference type="Gene3D" id="3.30.40.10">
    <property type="entry name" value="Zinc/RING finger domain, C3HC4 (zinc finger)"/>
    <property type="match status" value="1"/>
</dbReference>
<comment type="pathway">
    <text evidence="2">Protein modification; protein ubiquitination.</text>
</comment>
<dbReference type="GO" id="GO:0016567">
    <property type="term" value="P:protein ubiquitination"/>
    <property type="evidence" value="ECO:0007669"/>
    <property type="project" value="InterPro"/>
</dbReference>
<dbReference type="GO" id="GO:0061630">
    <property type="term" value="F:ubiquitin protein ligase activity"/>
    <property type="evidence" value="ECO:0007669"/>
    <property type="project" value="UniProtKB-EC"/>
</dbReference>
<dbReference type="EMBL" id="CP136896">
    <property type="protein sequence ID" value="WOL14897.1"/>
    <property type="molecule type" value="Genomic_DNA"/>
</dbReference>
<dbReference type="CDD" id="cd01989">
    <property type="entry name" value="USP_STK_Ubox_N"/>
    <property type="match status" value="1"/>
</dbReference>
<dbReference type="InterPro" id="IPR051348">
    <property type="entry name" value="U-box_ubiquitin_ligases"/>
</dbReference>
<dbReference type="Pfam" id="PF07714">
    <property type="entry name" value="PK_Tyr_Ser-Thr"/>
    <property type="match status" value="1"/>
</dbReference>
<evidence type="ECO:0000256" key="2">
    <source>
        <dbReference type="ARBA" id="ARBA00004906"/>
    </source>
</evidence>
<dbReference type="InterPro" id="IPR011009">
    <property type="entry name" value="Kinase-like_dom_sf"/>
</dbReference>
<sequence length="832" mass="93624">MEVLNPSPPPSPPLRLFSHAGVSATNRRAADGGKVYVAVGRSPEKTLGLLRWTFRRFGCREIGLLHVHHPSPLIPTLLGKIPAYQANEELVSSHRKMERETMTKILLRYMSYCHKAQVQASVIVTENEQIQSGIVDMVTLHGIRKLIMGSAPDNCFRLKGGSSKAIFTARNAPPFCKIWFICKGRHIWTREATDLTESFVSVCGSYDTVLREKVEVCSENNCYEVLPSSECIALINPELQGSRMDQNELTSSELVNLTADSVVMFDVSHCDSQESRSLSRSATCIASTFNHGSSSETISKGELETAVLHDQLKELMEEVETSKKLAFIELAKRKQLESEVAEALNRVKIYEAAYQHEARIREELEDLLKITKQQHEELMFKKDEIMKELQHTMDTVAILDSRAQDLALCRDEAAGELELIKASIEILTREKQKTHQGRERYIDQIGRLRSSSTSSLSPSPNCNWLDGSGDYLNNFIEFTLSDLKTATCNFSESFMLRQGGYGCVYKGEIRNKTVMIKKLHPHDSRSLIEFEQEVYVLSKLRHPHLVTLIGVCPEALALVYEYMPCGTLQDHLVSKTNRPMTWKIRARIIAEISSALLFLHSSKPEKIVHCALTPENIFLDDSFNCKIGNLGTCWLLRKDAGHNLLFRQSIDIKGALLYADPEYMTKESRPKSDVYSFGVIVLQLLSGKSPIGLVSKVRRAMLSGNLSSVLDPTAGEWPSDAARSLAEFGLQCCESTSPSPPEITPEVVRELQRLHLTEERPVPAYFLCPVLQEIMHDPQVAADGFTYEGRTLREWFSSGRETSPMTNLKLKHLNLTCNHALRFAIQDWLCQS</sequence>
<dbReference type="SUPFAM" id="SSF57850">
    <property type="entry name" value="RING/U-box"/>
    <property type="match status" value="1"/>
</dbReference>
<evidence type="ECO:0000313" key="10">
    <source>
        <dbReference type="Proteomes" id="UP001327560"/>
    </source>
</evidence>
<dbReference type="InterPro" id="IPR000719">
    <property type="entry name" value="Prot_kinase_dom"/>
</dbReference>
<keyword evidence="10" id="KW-1185">Reference proteome</keyword>
<evidence type="ECO:0000256" key="1">
    <source>
        <dbReference type="ARBA" id="ARBA00000900"/>
    </source>
</evidence>
<dbReference type="GO" id="GO:0004672">
    <property type="term" value="F:protein kinase activity"/>
    <property type="evidence" value="ECO:0007669"/>
    <property type="project" value="InterPro"/>
</dbReference>
<keyword evidence="6" id="KW-0175">Coiled coil</keyword>
<dbReference type="GO" id="GO:0005524">
    <property type="term" value="F:ATP binding"/>
    <property type="evidence" value="ECO:0007669"/>
    <property type="project" value="InterPro"/>
</dbReference>
<gene>
    <name evidence="9" type="ORF">Cni_G23678</name>
</gene>
<comment type="catalytic activity">
    <reaction evidence="1">
        <text>S-ubiquitinyl-[E2 ubiquitin-conjugating enzyme]-L-cysteine + [acceptor protein]-L-lysine = [E2 ubiquitin-conjugating enzyme]-L-cysteine + N(6)-ubiquitinyl-[acceptor protein]-L-lysine.</text>
        <dbReference type="EC" id="2.3.2.27"/>
    </reaction>
</comment>